<dbReference type="KEGG" id="sseo:D0Z67_15630"/>
<dbReference type="EMBL" id="CP032229">
    <property type="protein sequence ID" value="QBJ91575.1"/>
    <property type="molecule type" value="Genomic_DNA"/>
</dbReference>
<gene>
    <name evidence="1" type="ORF">D0Z67_15630</name>
</gene>
<dbReference type="Gene3D" id="3.40.50.300">
    <property type="entry name" value="P-loop containing nucleotide triphosphate hydrolases"/>
    <property type="match status" value="1"/>
</dbReference>
<dbReference type="STRING" id="73044.GCA_000725795_05798"/>
<organism evidence="1 2">
    <name type="scientific">Streptomyces seoulensis</name>
    <dbReference type="NCBI Taxonomy" id="73044"/>
    <lineage>
        <taxon>Bacteria</taxon>
        <taxon>Bacillati</taxon>
        <taxon>Actinomycetota</taxon>
        <taxon>Actinomycetes</taxon>
        <taxon>Kitasatosporales</taxon>
        <taxon>Streptomycetaceae</taxon>
        <taxon>Streptomyces</taxon>
    </lineage>
</organism>
<reference evidence="1 2" key="1">
    <citation type="submission" date="2018-08" db="EMBL/GenBank/DDBJ databases">
        <title>The complete genome sequence of Streptomyces seoulensis, a pioneer strain for nickel superoxide dismutase discovery.</title>
        <authorList>
            <person name="Shin J."/>
            <person name="Lee J.-S."/>
            <person name="Lee E.-J."/>
            <person name="Youn H.-D."/>
        </authorList>
    </citation>
    <scope>NUCLEOTIDE SEQUENCE [LARGE SCALE GENOMIC DNA]</scope>
    <source>
        <strain evidence="1 2">KCTC 9819</strain>
    </source>
</reference>
<dbReference type="AlphaFoldDB" id="A0A4P6TVG9"/>
<dbReference type="Proteomes" id="UP000292547">
    <property type="component" value="Chromosome"/>
</dbReference>
<dbReference type="InterPro" id="IPR027417">
    <property type="entry name" value="P-loop_NTPase"/>
</dbReference>
<keyword evidence="2" id="KW-1185">Reference proteome</keyword>
<dbReference type="OrthoDB" id="580767at2"/>
<accession>A0A4P6TVG9</accession>
<dbReference type="InterPro" id="IPR053137">
    <property type="entry name" value="NLR-like"/>
</dbReference>
<protein>
    <submittedName>
        <fullName evidence="1">Tetratricopeptide repeat protein</fullName>
    </submittedName>
</protein>
<dbReference type="PANTHER" id="PTHR46082:SF6">
    <property type="entry name" value="AAA+ ATPASE DOMAIN-CONTAINING PROTEIN-RELATED"/>
    <property type="match status" value="1"/>
</dbReference>
<dbReference type="InterPro" id="IPR011990">
    <property type="entry name" value="TPR-like_helical_dom_sf"/>
</dbReference>
<dbReference type="SUPFAM" id="SSF48452">
    <property type="entry name" value="TPR-like"/>
    <property type="match status" value="1"/>
</dbReference>
<proteinExistence type="predicted"/>
<sequence>MSALFDRRPVPAADASGAGAIAAGGSIAQALTGPGAIALHIENVGMLLPDACPPAESVSCPPRLTNLPFRAELFVGRSDELGLLRAAPATPGRPLAQVLRGLGGIGKSTLAARWSVECGPTHAPVWWIPAGSRSAIDAGVAALAAALQPSLVPLLPPEQMTEWGSRWLASHSGWLLVLDDVTNPADVEPLLSRAPSGRFLITSRRATGWHGVAEEIPLDVLSCDDAVRIFTRVRGGEDSDAAELCEELGCLPLAVTQAAAYCLETDCTVRVYLDDLAAYPDEMYAETYEGGDHERTVARVWHVTLDRLTNDPLAVRLLLTMAWYAPDGIPRGLFAHLGTPLAVRRALGRLAAHSMITLSGDTVTVHRLVQAVSRTRADADRHRNPEAIGDACAAAVKALARAVPEDVDDPSAWPAMRSLLPHVQALAEHVRPEEDTAAMAYVLTRTGDYMLTAGIRLAGGAYGLLQRAEAACVRHHGPGGEQTLYTRVLLARATRMLKSSEEAAPVAEEVLADCTRVLGPDHEVTLGALSNMHQVASLQGDTERALRLAEACLAGVARLRGAEARSTFEARKKLVMALTAVGEMTRADDLCDELLADCSRALGEEDPSTLSVRSLRTALAGQRELPETLIKLMAGVHSVGEEDEEGLIAALRVLIQQVGAVEPEQFTRATEEDVSAAERDLDTCRRVLGDDHADTVVARLVLLQVYAATRDPRYAEPAKDLLMEVLSVISANESALAFMLRVFGALHTVIDELPRPPDE</sequence>
<dbReference type="SUPFAM" id="SSF52540">
    <property type="entry name" value="P-loop containing nucleoside triphosphate hydrolases"/>
    <property type="match status" value="1"/>
</dbReference>
<evidence type="ECO:0000313" key="1">
    <source>
        <dbReference type="EMBL" id="QBJ91575.1"/>
    </source>
</evidence>
<dbReference type="Pfam" id="PF13374">
    <property type="entry name" value="TPR_10"/>
    <property type="match status" value="1"/>
</dbReference>
<dbReference type="PANTHER" id="PTHR46082">
    <property type="entry name" value="ATP/GTP-BINDING PROTEIN-RELATED"/>
    <property type="match status" value="1"/>
</dbReference>
<evidence type="ECO:0000313" key="2">
    <source>
        <dbReference type="Proteomes" id="UP000292547"/>
    </source>
</evidence>
<dbReference type="Gene3D" id="1.25.40.10">
    <property type="entry name" value="Tetratricopeptide repeat domain"/>
    <property type="match status" value="1"/>
</dbReference>
<name>A0A4P6TVG9_STRSO</name>